<dbReference type="Proteomes" id="UP000304840">
    <property type="component" value="Chromosome"/>
</dbReference>
<dbReference type="InterPro" id="IPR029759">
    <property type="entry name" value="GPX_AS"/>
</dbReference>
<dbReference type="RefSeq" id="WP_014165584.1">
    <property type="nucleotide sequence ID" value="NZ_CP010992.1"/>
</dbReference>
<dbReference type="PRINTS" id="PR01011">
    <property type="entry name" value="GLUTPROXDASE"/>
</dbReference>
<evidence type="ECO:0000256" key="3">
    <source>
        <dbReference type="ARBA" id="ARBA00023002"/>
    </source>
</evidence>
<reference evidence="6" key="1">
    <citation type="submission" date="2016-03" db="EMBL/GenBank/DDBJ databases">
        <title>Flavobacterium columnare strain B185, complete genome.</title>
        <authorList>
            <person name="Sundberg L.-R."/>
            <person name="Papponen P."/>
            <person name="Laanto E."/>
        </authorList>
    </citation>
    <scope>NUCLEOTIDE SEQUENCE [LARGE SCALE GENOMIC DNA]</scope>
    <source>
        <strain evidence="6">B185</strain>
    </source>
</reference>
<dbReference type="PROSITE" id="PS51257">
    <property type="entry name" value="PROKAR_LIPOPROTEIN"/>
    <property type="match status" value="1"/>
</dbReference>
<keyword evidence="2 4" id="KW-0575">Peroxidase</keyword>
<evidence type="ECO:0000256" key="2">
    <source>
        <dbReference type="ARBA" id="ARBA00022559"/>
    </source>
</evidence>
<dbReference type="Pfam" id="PF00255">
    <property type="entry name" value="GSHPx"/>
    <property type="match status" value="1"/>
</dbReference>
<evidence type="ECO:0000313" key="5">
    <source>
        <dbReference type="EMBL" id="AMO20003.1"/>
    </source>
</evidence>
<name>A0AAI8CFY9_9FLAO</name>
<dbReference type="Gene3D" id="3.40.30.10">
    <property type="entry name" value="Glutaredoxin"/>
    <property type="match status" value="1"/>
</dbReference>
<gene>
    <name evidence="5" type="ORF">UN65_06235</name>
</gene>
<dbReference type="PROSITE" id="PS00460">
    <property type="entry name" value="GLUTATHIONE_PEROXID_1"/>
    <property type="match status" value="1"/>
</dbReference>
<keyword evidence="3 4" id="KW-0560">Oxidoreductase</keyword>
<comment type="similarity">
    <text evidence="1 4">Belongs to the glutathione peroxidase family.</text>
</comment>
<dbReference type="InterPro" id="IPR036249">
    <property type="entry name" value="Thioredoxin-like_sf"/>
</dbReference>
<dbReference type="InterPro" id="IPR000889">
    <property type="entry name" value="Glutathione_peroxidase"/>
</dbReference>
<dbReference type="PROSITE" id="PS51355">
    <property type="entry name" value="GLUTATHIONE_PEROXID_3"/>
    <property type="match status" value="1"/>
</dbReference>
<dbReference type="EMBL" id="CP010992">
    <property type="protein sequence ID" value="AMO20003.1"/>
    <property type="molecule type" value="Genomic_DNA"/>
</dbReference>
<evidence type="ECO:0000256" key="4">
    <source>
        <dbReference type="RuleBase" id="RU000499"/>
    </source>
</evidence>
<dbReference type="GO" id="GO:0004601">
    <property type="term" value="F:peroxidase activity"/>
    <property type="evidence" value="ECO:0007669"/>
    <property type="project" value="UniProtKB-KW"/>
</dbReference>
<sequence length="205" mass="23412">MKKEVLLLMSILVFSCKNQEETLKNDDSAKEAFKGLEEVVIEKNLEGQTIYQYQVVDINGKTFDFSKLRGKKILIVNTATDCGFTDQLEALQQMYAKYKRKGLEIVAFPSNDFGNSEPLENSEINAFCKTKYGVTFPIMGKVNLKGNNRHPVYQFLMSKNKNGLKDNVLHWNFQKYLINESGHVDQVLGPHITPDNPVVLEWIKS</sequence>
<protein>
    <recommendedName>
        <fullName evidence="4">Glutathione peroxidase</fullName>
    </recommendedName>
</protein>
<dbReference type="PANTHER" id="PTHR11592">
    <property type="entry name" value="GLUTATHIONE PEROXIDASE"/>
    <property type="match status" value="1"/>
</dbReference>
<reference evidence="5 6" key="2">
    <citation type="submission" date="2019-05" db="EMBL/GenBank/DDBJ databases">
        <authorList>
            <person name="Ravantti J.J."/>
        </authorList>
    </citation>
    <scope>NUCLEOTIDE SEQUENCE [LARGE SCALE GENOMIC DNA]</scope>
    <source>
        <strain evidence="5 6">B185</strain>
    </source>
</reference>
<organism evidence="5 6">
    <name type="scientific">Flavobacterium columnare</name>
    <dbReference type="NCBI Taxonomy" id="996"/>
    <lineage>
        <taxon>Bacteria</taxon>
        <taxon>Pseudomonadati</taxon>
        <taxon>Bacteroidota</taxon>
        <taxon>Flavobacteriia</taxon>
        <taxon>Flavobacteriales</taxon>
        <taxon>Flavobacteriaceae</taxon>
        <taxon>Flavobacterium</taxon>
    </lineage>
</organism>
<dbReference type="PANTHER" id="PTHR11592:SF78">
    <property type="entry name" value="GLUTATHIONE PEROXIDASE"/>
    <property type="match status" value="1"/>
</dbReference>
<evidence type="ECO:0000256" key="1">
    <source>
        <dbReference type="ARBA" id="ARBA00006926"/>
    </source>
</evidence>
<accession>A0AAI8CFY9</accession>
<dbReference type="CDD" id="cd00340">
    <property type="entry name" value="GSH_Peroxidase"/>
    <property type="match status" value="1"/>
</dbReference>
<dbReference type="AlphaFoldDB" id="A0AAI8CFY9"/>
<evidence type="ECO:0000313" key="6">
    <source>
        <dbReference type="Proteomes" id="UP000304840"/>
    </source>
</evidence>
<dbReference type="GO" id="GO:0006979">
    <property type="term" value="P:response to oxidative stress"/>
    <property type="evidence" value="ECO:0007669"/>
    <property type="project" value="InterPro"/>
</dbReference>
<dbReference type="GeneID" id="60759244"/>
<dbReference type="SUPFAM" id="SSF52833">
    <property type="entry name" value="Thioredoxin-like"/>
    <property type="match status" value="1"/>
</dbReference>
<proteinExistence type="inferred from homology"/>